<dbReference type="AlphaFoldDB" id="A0A915HLT4"/>
<proteinExistence type="predicted"/>
<evidence type="ECO:0000313" key="2">
    <source>
        <dbReference type="WBParaSite" id="nRc.2.0.1.t02928-RA"/>
    </source>
</evidence>
<accession>A0A915HLT4</accession>
<reference evidence="2" key="1">
    <citation type="submission" date="2022-11" db="UniProtKB">
        <authorList>
            <consortium name="WormBaseParasite"/>
        </authorList>
    </citation>
    <scope>IDENTIFICATION</scope>
</reference>
<name>A0A915HLT4_ROMCU</name>
<protein>
    <submittedName>
        <fullName evidence="2">Uncharacterized protein</fullName>
    </submittedName>
</protein>
<keyword evidence="1" id="KW-1185">Reference proteome</keyword>
<sequence>MKNLIENPLKAIDLINPSTITICLWTSKSGEKRWATVFNMASASQDVHSPSGFLGNGGSAMSAWVPTKTT</sequence>
<organism evidence="1 2">
    <name type="scientific">Romanomermis culicivorax</name>
    <name type="common">Nematode worm</name>
    <dbReference type="NCBI Taxonomy" id="13658"/>
    <lineage>
        <taxon>Eukaryota</taxon>
        <taxon>Metazoa</taxon>
        <taxon>Ecdysozoa</taxon>
        <taxon>Nematoda</taxon>
        <taxon>Enoplea</taxon>
        <taxon>Dorylaimia</taxon>
        <taxon>Mermithida</taxon>
        <taxon>Mermithoidea</taxon>
        <taxon>Mermithidae</taxon>
        <taxon>Romanomermis</taxon>
    </lineage>
</organism>
<dbReference type="Proteomes" id="UP000887565">
    <property type="component" value="Unplaced"/>
</dbReference>
<dbReference type="WBParaSite" id="nRc.2.0.1.t02928-RA">
    <property type="protein sequence ID" value="nRc.2.0.1.t02928-RA"/>
    <property type="gene ID" value="nRc.2.0.1.g02928"/>
</dbReference>
<evidence type="ECO:0000313" key="1">
    <source>
        <dbReference type="Proteomes" id="UP000887565"/>
    </source>
</evidence>